<dbReference type="Pfam" id="PF07808">
    <property type="entry name" value="RED_N"/>
    <property type="match status" value="1"/>
</dbReference>
<comment type="subcellular location">
    <subcellularLocation>
        <location evidence="1">Nucleus</location>
    </subcellularLocation>
</comment>
<keyword evidence="11" id="KW-1185">Reference proteome</keyword>
<dbReference type="Pfam" id="PF07807">
    <property type="entry name" value="RED_C"/>
    <property type="match status" value="1"/>
</dbReference>
<feature type="region of interest" description="Disordered" evidence="7">
    <location>
        <begin position="294"/>
        <end position="399"/>
    </location>
</feature>
<feature type="compositionally biased region" description="Basic and acidic residues" evidence="7">
    <location>
        <begin position="16"/>
        <end position="25"/>
    </location>
</feature>
<feature type="compositionally biased region" description="Basic residues" evidence="7">
    <location>
        <begin position="294"/>
        <end position="303"/>
    </location>
</feature>
<accession>A0A8K1GR00</accession>
<feature type="repeat" description="WD" evidence="6">
    <location>
        <begin position="847"/>
        <end position="881"/>
    </location>
</feature>
<evidence type="ECO:0000256" key="3">
    <source>
        <dbReference type="ARBA" id="ARBA00022574"/>
    </source>
</evidence>
<dbReference type="OrthoDB" id="3366823at2759"/>
<name>A0A8K1GR00_9PASS</name>
<proteinExistence type="inferred from homology"/>
<dbReference type="SMART" id="SM00320">
    <property type="entry name" value="WD40"/>
    <property type="match status" value="6"/>
</dbReference>
<dbReference type="SUPFAM" id="SSF50978">
    <property type="entry name" value="WD40 repeat-like"/>
    <property type="match status" value="1"/>
</dbReference>
<protein>
    <recommendedName>
        <fullName evidence="12">Protein Red</fullName>
    </recommendedName>
</protein>
<keyword evidence="4" id="KW-0677">Repeat</keyword>
<organism evidence="10 11">
    <name type="scientific">Zosterops borbonicus</name>
    <dbReference type="NCBI Taxonomy" id="364589"/>
    <lineage>
        <taxon>Eukaryota</taxon>
        <taxon>Metazoa</taxon>
        <taxon>Chordata</taxon>
        <taxon>Craniata</taxon>
        <taxon>Vertebrata</taxon>
        <taxon>Euteleostomi</taxon>
        <taxon>Archelosauria</taxon>
        <taxon>Archosauria</taxon>
        <taxon>Dinosauria</taxon>
        <taxon>Saurischia</taxon>
        <taxon>Theropoda</taxon>
        <taxon>Coelurosauria</taxon>
        <taxon>Aves</taxon>
        <taxon>Neognathae</taxon>
        <taxon>Neoaves</taxon>
        <taxon>Telluraves</taxon>
        <taxon>Australaves</taxon>
        <taxon>Passeriformes</taxon>
        <taxon>Sylvioidea</taxon>
        <taxon>Zosteropidae</taxon>
        <taxon>Zosterops</taxon>
    </lineage>
</organism>
<evidence type="ECO:0000256" key="4">
    <source>
        <dbReference type="ARBA" id="ARBA00022737"/>
    </source>
</evidence>
<feature type="compositionally biased region" description="Pro residues" evidence="7">
    <location>
        <begin position="549"/>
        <end position="561"/>
    </location>
</feature>
<dbReference type="Gene3D" id="2.130.10.10">
    <property type="entry name" value="YVTN repeat-like/Quinoprotein amine dehydrogenase"/>
    <property type="match status" value="2"/>
</dbReference>
<feature type="domain" description="Protein RED C-terminal" evidence="8">
    <location>
        <begin position="440"/>
        <end position="541"/>
    </location>
</feature>
<feature type="domain" description="RED-like N-terminal" evidence="9">
    <location>
        <begin position="76"/>
        <end position="302"/>
    </location>
</feature>
<sequence>MPDRDNEPFSNPLAPDGHDVDDSHSFHQSKLTNEDFRKLLMTPRAAPTSAPPSKSRHHEMPREYNEDEDPAARRRKKKSYYAKLRQQEIERERELAEKYRDRAKERRDGVNKDYEETELISTTANYRAVGPTAEADKSAAEKRRQLIQESKFLGGDMEHTHLVKGLDFALLQKVRAEIASKEKEEEEMMEKPQKETKKDEDPENKIEFKTRLGRNIYRILFKNKTYERNELFLPGRMAYVVDLDDEYADTDIPTTLIRSKADCPTMEAQTTLTTNDIVISKLTQILSYLRQGTRNKKLKKKDKGKLDEKKPPEADMNIFEDIGDYVPSTAKMPRDKERERYRERERDRDRERDRERDRDRERERDRERDREREEEKKRHSYFEKPKADDEPTDIDKGPGSAKELIKSINEKFAGAAGWEGTEKPEDKKQLGDFFGMSNSYAECYPATMDDMAVDSDEEVDYSKMDQGNKKGPLGRWDFDTQEEYSEYMNNKEALPKAAFQYGIKMSEGRKTRRFKETNDKAELDRQWKKISAIIEKRKKLEHAWGCGTPAPPAPVPRPRSPQAPQDSPEPAARQPRVRDTPEDICLEATANAIALHPARPLLAAGDVDGDVYLYSYSCTEGENRQLWSSGHHLKSCRDVAFSQDGQKLFTVSKDKSIHILTAEEGRLETRFPKAHESALNCVLPIDNHIFATGDDGGAVKVWDLRRGSAILEARQQEEYISAMAVDGNGKILLTASGDGTLGVFNVKRRRFDLVSEPQNGDLTSVVLMKRGRKVACGSSEGTIYLFNWDGFGAASDRFALRAETIDCMVPITDSIVCVGSLDGVIRAVNVLPNRVLGCVGQHLGEPIEQLAVAADGKLLASSGHDQKVKFWDVSSLGTMVVDDYRRKKKKGGPLRALSSKALGSGEDFFADLRDEAEAEAEAAEEGGDSESDSN</sequence>
<dbReference type="EMBL" id="SWJQ01000105">
    <property type="protein sequence ID" value="TRZ22164.1"/>
    <property type="molecule type" value="Genomic_DNA"/>
</dbReference>
<dbReference type="InterPro" id="IPR019775">
    <property type="entry name" value="WD40_repeat_CS"/>
</dbReference>
<feature type="region of interest" description="Disordered" evidence="7">
    <location>
        <begin position="1"/>
        <end position="82"/>
    </location>
</feature>
<evidence type="ECO:0000259" key="9">
    <source>
        <dbReference type="Pfam" id="PF07808"/>
    </source>
</evidence>
<feature type="region of interest" description="Disordered" evidence="7">
    <location>
        <begin position="914"/>
        <end position="934"/>
    </location>
</feature>
<evidence type="ECO:0000256" key="1">
    <source>
        <dbReference type="ARBA" id="ARBA00004123"/>
    </source>
</evidence>
<comment type="caution">
    <text evidence="10">The sequence shown here is derived from an EMBL/GenBank/DDBJ whole genome shotgun (WGS) entry which is preliminary data.</text>
</comment>
<evidence type="ECO:0008006" key="12">
    <source>
        <dbReference type="Google" id="ProtNLM"/>
    </source>
</evidence>
<dbReference type="InterPro" id="IPR039896">
    <property type="entry name" value="Red-like"/>
</dbReference>
<reference evidence="10" key="1">
    <citation type="submission" date="2019-04" db="EMBL/GenBank/DDBJ databases">
        <title>Genome assembly of Zosterops borbonicus 15179.</title>
        <authorList>
            <person name="Leroy T."/>
            <person name="Anselmetti Y."/>
            <person name="Tilak M.-K."/>
            <person name="Nabholz B."/>
        </authorList>
    </citation>
    <scope>NUCLEOTIDE SEQUENCE</scope>
    <source>
        <strain evidence="10">HGM_15179</strain>
        <tissue evidence="10">Muscle</tissue>
    </source>
</reference>
<dbReference type="GO" id="GO:0005634">
    <property type="term" value="C:nucleus"/>
    <property type="evidence" value="ECO:0007669"/>
    <property type="project" value="UniProtKB-SubCell"/>
</dbReference>
<feature type="compositionally biased region" description="Acidic residues" evidence="7">
    <location>
        <begin position="916"/>
        <end position="934"/>
    </location>
</feature>
<keyword evidence="5" id="KW-0539">Nucleus</keyword>
<dbReference type="InterPro" id="IPR012492">
    <property type="entry name" value="RED_C"/>
</dbReference>
<dbReference type="AlphaFoldDB" id="A0A8K1GR00"/>
<evidence type="ECO:0000313" key="11">
    <source>
        <dbReference type="Proteomes" id="UP000796761"/>
    </source>
</evidence>
<dbReference type="InterPro" id="IPR001680">
    <property type="entry name" value="WD40_rpt"/>
</dbReference>
<evidence type="ECO:0000313" key="10">
    <source>
        <dbReference type="EMBL" id="TRZ22164.1"/>
    </source>
</evidence>
<dbReference type="InterPro" id="IPR015943">
    <property type="entry name" value="WD40/YVTN_repeat-like_dom_sf"/>
</dbReference>
<dbReference type="PROSITE" id="PS50082">
    <property type="entry name" value="WD_REPEATS_2"/>
    <property type="match status" value="1"/>
</dbReference>
<dbReference type="Pfam" id="PF24796">
    <property type="entry name" value="WDR55"/>
    <property type="match status" value="1"/>
</dbReference>
<dbReference type="PANTHER" id="PTHR12765">
    <property type="entry name" value="RED PROTEIN IK FACTOR CYTOKINE IK"/>
    <property type="match status" value="1"/>
</dbReference>
<dbReference type="InterPro" id="IPR036322">
    <property type="entry name" value="WD40_repeat_dom_sf"/>
</dbReference>
<feature type="compositionally biased region" description="Basic and acidic residues" evidence="7">
    <location>
        <begin position="304"/>
        <end position="313"/>
    </location>
</feature>
<feature type="compositionally biased region" description="Basic and acidic residues" evidence="7">
    <location>
        <begin position="332"/>
        <end position="396"/>
    </location>
</feature>
<dbReference type="PROSITE" id="PS00678">
    <property type="entry name" value="WD_REPEATS_1"/>
    <property type="match status" value="1"/>
</dbReference>
<evidence type="ECO:0000256" key="5">
    <source>
        <dbReference type="ARBA" id="ARBA00023242"/>
    </source>
</evidence>
<feature type="compositionally biased region" description="Low complexity" evidence="7">
    <location>
        <begin position="42"/>
        <end position="53"/>
    </location>
</feature>
<feature type="region of interest" description="Disordered" evidence="7">
    <location>
        <begin position="543"/>
        <end position="579"/>
    </location>
</feature>
<dbReference type="Proteomes" id="UP000796761">
    <property type="component" value="Unassembled WGS sequence"/>
</dbReference>
<evidence type="ECO:0000256" key="7">
    <source>
        <dbReference type="SAM" id="MobiDB-lite"/>
    </source>
</evidence>
<evidence type="ECO:0000256" key="6">
    <source>
        <dbReference type="PROSITE-ProRule" id="PRU00221"/>
    </source>
</evidence>
<gene>
    <name evidence="10" type="ORF">HGM15179_005068</name>
</gene>
<evidence type="ECO:0000259" key="8">
    <source>
        <dbReference type="Pfam" id="PF07807"/>
    </source>
</evidence>
<comment type="similarity">
    <text evidence="2">Belongs to the RED family.</text>
</comment>
<keyword evidence="3 6" id="KW-0853">WD repeat</keyword>
<evidence type="ECO:0000256" key="2">
    <source>
        <dbReference type="ARBA" id="ARBA00006660"/>
    </source>
</evidence>
<dbReference type="InterPro" id="IPR012916">
    <property type="entry name" value="RED_N"/>
</dbReference>
<feature type="region of interest" description="Disordered" evidence="7">
    <location>
        <begin position="181"/>
        <end position="203"/>
    </location>
</feature>